<evidence type="ECO:0008006" key="3">
    <source>
        <dbReference type="Google" id="ProtNLM"/>
    </source>
</evidence>
<dbReference type="Proteomes" id="UP001164472">
    <property type="component" value="Chromosome"/>
</dbReference>
<evidence type="ECO:0000313" key="2">
    <source>
        <dbReference type="Proteomes" id="UP001164472"/>
    </source>
</evidence>
<accession>A0A9E8KR30</accession>
<gene>
    <name evidence="1" type="ORF">NNL22_02830</name>
</gene>
<proteinExistence type="predicted"/>
<protein>
    <recommendedName>
        <fullName evidence="3">Citryl-CoA lyase</fullName>
    </recommendedName>
</protein>
<dbReference type="RefSeq" id="WP_251810628.1">
    <property type="nucleotide sequence ID" value="NZ_CP101527.1"/>
</dbReference>
<keyword evidence="2" id="KW-1185">Reference proteome</keyword>
<evidence type="ECO:0000313" key="1">
    <source>
        <dbReference type="EMBL" id="UZW75547.1"/>
    </source>
</evidence>
<reference evidence="1" key="1">
    <citation type="submission" date="2022-07" db="EMBL/GenBank/DDBJ databases">
        <title>Alkalimarinus sp. nov., isolated from gut of a Alitta virens.</title>
        <authorList>
            <person name="Yang A.I."/>
            <person name="Shin N.-R."/>
        </authorList>
    </citation>
    <scope>NUCLEOTIDE SEQUENCE</scope>
    <source>
        <strain evidence="1">FA028</strain>
    </source>
</reference>
<dbReference type="EMBL" id="CP101527">
    <property type="protein sequence ID" value="UZW75547.1"/>
    <property type="molecule type" value="Genomic_DNA"/>
</dbReference>
<dbReference type="InterPro" id="IPR036969">
    <property type="entry name" value="Citrate_synthase_sf"/>
</dbReference>
<sequence>MSETPPVFYSDIWEEEPELDNPFEAKTCHCHGYDVYGDLLGKASWIEYLYLMFKGERPSNSQAQLLESLAVAFANRGPRDSSVRAAMNGGVGGSVAAGSLMAALAVGAGQYGGAHEVYIAVNLWRQCGKDVSAWKEGINAVLADKDVDIWLPMEHAPGFDPNGLTCPTPVLKTLSLLSQYSDDGALSWLKDNRELLEGVTGIPLSMTGVAAAAFFDLEFTAEQAEMLFLLFRLPGAAVHALEQQKQGWRKFPFVGNMIHLDNDPGSMVTPSIEEFGL</sequence>
<dbReference type="AlphaFoldDB" id="A0A9E8KR30"/>
<dbReference type="KEGG" id="asem:NNL22_02830"/>
<dbReference type="SUPFAM" id="SSF48256">
    <property type="entry name" value="Citrate synthase"/>
    <property type="match status" value="1"/>
</dbReference>
<name>A0A9E8KR30_9ALTE</name>
<dbReference type="GO" id="GO:0046912">
    <property type="term" value="F:acyltransferase activity, acyl groups converted into alkyl on transfer"/>
    <property type="evidence" value="ECO:0007669"/>
    <property type="project" value="InterPro"/>
</dbReference>
<organism evidence="1 2">
    <name type="scientific">Alkalimarinus sediminis</name>
    <dbReference type="NCBI Taxonomy" id="1632866"/>
    <lineage>
        <taxon>Bacteria</taxon>
        <taxon>Pseudomonadati</taxon>
        <taxon>Pseudomonadota</taxon>
        <taxon>Gammaproteobacteria</taxon>
        <taxon>Alteromonadales</taxon>
        <taxon>Alteromonadaceae</taxon>
        <taxon>Alkalimarinus</taxon>
    </lineage>
</organism>